<dbReference type="EMBL" id="AP015034">
    <property type="protein sequence ID" value="BAT75550.1"/>
    <property type="molecule type" value="Genomic_DNA"/>
</dbReference>
<sequence length="116" mass="12721">MKKEEAKFGFVNKEKGYPRDLKKAVVSYVETALASLIAISAPKWNKLKLVSLGAVRALSRLLAEAELGATMMEKVLKLVEAVSSTREMQKEISEDTTCVTAVLRKVLKLCGDEACC</sequence>
<evidence type="ECO:0000313" key="3">
    <source>
        <dbReference type="Proteomes" id="UP000291084"/>
    </source>
</evidence>
<dbReference type="Pfam" id="PF25598">
    <property type="entry name" value="ARM_PUB"/>
    <property type="match status" value="1"/>
</dbReference>
<protein>
    <recommendedName>
        <fullName evidence="1">U-box domain-containing protein</fullName>
    </recommendedName>
</protein>
<keyword evidence="3" id="KW-1185">Reference proteome</keyword>
<dbReference type="InterPro" id="IPR058678">
    <property type="entry name" value="ARM_PUB"/>
</dbReference>
<dbReference type="Proteomes" id="UP000291084">
    <property type="component" value="Chromosome 1"/>
</dbReference>
<feature type="domain" description="U-box" evidence="1">
    <location>
        <begin position="27"/>
        <end position="109"/>
    </location>
</feature>
<dbReference type="AlphaFoldDB" id="A0A0S3R4N6"/>
<reference evidence="2 3" key="1">
    <citation type="journal article" date="2015" name="Sci. Rep.">
        <title>The power of single molecule real-time sequencing technology in the de novo assembly of a eukaryotic genome.</title>
        <authorList>
            <person name="Sakai H."/>
            <person name="Naito K."/>
            <person name="Ogiso-Tanaka E."/>
            <person name="Takahashi Y."/>
            <person name="Iseki K."/>
            <person name="Muto C."/>
            <person name="Satou K."/>
            <person name="Teruya K."/>
            <person name="Shiroma A."/>
            <person name="Shimoji M."/>
            <person name="Hirano T."/>
            <person name="Itoh T."/>
            <person name="Kaga A."/>
            <person name="Tomooka N."/>
        </authorList>
    </citation>
    <scope>NUCLEOTIDE SEQUENCE [LARGE SCALE GENOMIC DNA]</scope>
    <source>
        <strain evidence="3">cv. Shumari</strain>
    </source>
</reference>
<evidence type="ECO:0000313" key="2">
    <source>
        <dbReference type="EMBL" id="BAT75550.1"/>
    </source>
</evidence>
<proteinExistence type="predicted"/>
<name>A0A0S3R4N6_PHAAN</name>
<gene>
    <name evidence="2" type="primary">Vigan.01G342600</name>
    <name evidence="2" type="ORF">VIGAN_01342600</name>
</gene>
<accession>A0A0S3R4N6</accession>
<organism evidence="2 3">
    <name type="scientific">Vigna angularis var. angularis</name>
    <dbReference type="NCBI Taxonomy" id="157739"/>
    <lineage>
        <taxon>Eukaryota</taxon>
        <taxon>Viridiplantae</taxon>
        <taxon>Streptophyta</taxon>
        <taxon>Embryophyta</taxon>
        <taxon>Tracheophyta</taxon>
        <taxon>Spermatophyta</taxon>
        <taxon>Magnoliopsida</taxon>
        <taxon>eudicotyledons</taxon>
        <taxon>Gunneridae</taxon>
        <taxon>Pentapetalae</taxon>
        <taxon>rosids</taxon>
        <taxon>fabids</taxon>
        <taxon>Fabales</taxon>
        <taxon>Fabaceae</taxon>
        <taxon>Papilionoideae</taxon>
        <taxon>50 kb inversion clade</taxon>
        <taxon>NPAAA clade</taxon>
        <taxon>indigoferoid/millettioid clade</taxon>
        <taxon>Phaseoleae</taxon>
        <taxon>Vigna</taxon>
    </lineage>
</organism>
<evidence type="ECO:0000259" key="1">
    <source>
        <dbReference type="Pfam" id="PF25598"/>
    </source>
</evidence>